<evidence type="ECO:0000256" key="3">
    <source>
        <dbReference type="ARBA" id="ARBA00022989"/>
    </source>
</evidence>
<dbReference type="EMBL" id="JACQAY010000272">
    <property type="protein sequence ID" value="MBI3540249.1"/>
    <property type="molecule type" value="Genomic_DNA"/>
</dbReference>
<feature type="transmembrane region" description="Helical" evidence="5">
    <location>
        <begin position="125"/>
        <end position="152"/>
    </location>
</feature>
<keyword evidence="2 5" id="KW-0812">Transmembrane</keyword>
<comment type="similarity">
    <text evidence="5">Belongs to the TatC family.</text>
</comment>
<keyword evidence="5" id="KW-0811">Translocation</keyword>
<feature type="transmembrane region" description="Helical" evidence="5">
    <location>
        <begin position="208"/>
        <end position="225"/>
    </location>
</feature>
<organism evidence="7 8">
    <name type="scientific">Eiseniibacteriota bacterium</name>
    <dbReference type="NCBI Taxonomy" id="2212470"/>
    <lineage>
        <taxon>Bacteria</taxon>
        <taxon>Candidatus Eiseniibacteriota</taxon>
    </lineage>
</organism>
<comment type="caution">
    <text evidence="7">The sequence shown here is derived from an EMBL/GenBank/DDBJ whole genome shotgun (WGS) entry which is preliminary data.</text>
</comment>
<dbReference type="AlphaFoldDB" id="A0A9D6QPT7"/>
<dbReference type="HAMAP" id="MF_00902">
    <property type="entry name" value="TatC"/>
    <property type="match status" value="1"/>
</dbReference>
<keyword evidence="5" id="KW-1003">Cell membrane</keyword>
<evidence type="ECO:0000256" key="2">
    <source>
        <dbReference type="ARBA" id="ARBA00022692"/>
    </source>
</evidence>
<reference evidence="7" key="1">
    <citation type="submission" date="2020-07" db="EMBL/GenBank/DDBJ databases">
        <title>Huge and variable diversity of episymbiotic CPR bacteria and DPANN archaea in groundwater ecosystems.</title>
        <authorList>
            <person name="He C.Y."/>
            <person name="Keren R."/>
            <person name="Whittaker M."/>
            <person name="Farag I.F."/>
            <person name="Doudna J."/>
            <person name="Cate J.H.D."/>
            <person name="Banfield J.F."/>
        </authorList>
    </citation>
    <scope>NUCLEOTIDE SEQUENCE</scope>
    <source>
        <strain evidence="7">NC_groundwater_928_Pr1_S-0.2um_72_17</strain>
    </source>
</reference>
<dbReference type="PANTHER" id="PTHR30371:SF0">
    <property type="entry name" value="SEC-INDEPENDENT PROTEIN TRANSLOCASE PROTEIN TATC, CHLOROPLASTIC-RELATED"/>
    <property type="match status" value="1"/>
</dbReference>
<dbReference type="GO" id="GO:0033281">
    <property type="term" value="C:TAT protein transport complex"/>
    <property type="evidence" value="ECO:0007669"/>
    <property type="project" value="UniProtKB-UniRule"/>
</dbReference>
<sequence>MTRRFAPDARPGRPGRRDSGAGDPPREMPFLHHLAELRSVLIHTLIATVVGAIAGWVLAPRVLEDVIRRTVRVAVVLSPVEAVNERFKLALILGLAMALPYVFYRIWRFIVPGLLRRERSMILPMALASMLLFDLGAWAAYGYVVPLVIQVLSAFMTPSMKSEIRLSALLSFVYNLALACGLVFQLPLVTMALTAMGLVTPKFLLRQWRYAIVGVFIITAVITPGDVVSAQIVMGIPMTALYFLSVGLSYLVARPRKRAEVVEDSGEVQGA</sequence>
<dbReference type="Pfam" id="PF00902">
    <property type="entry name" value="TatC"/>
    <property type="match status" value="1"/>
</dbReference>
<comment type="subcellular location">
    <subcellularLocation>
        <location evidence="5">Cell membrane</location>
        <topology evidence="5">Multi-pass membrane protein</topology>
    </subcellularLocation>
    <subcellularLocation>
        <location evidence="1">Membrane</location>
        <topology evidence="1">Multi-pass membrane protein</topology>
    </subcellularLocation>
</comment>
<dbReference type="PANTHER" id="PTHR30371">
    <property type="entry name" value="SEC-INDEPENDENT PROTEIN TRANSLOCASE PROTEIN TATC"/>
    <property type="match status" value="1"/>
</dbReference>
<dbReference type="PRINTS" id="PR01840">
    <property type="entry name" value="TATCFAMILY"/>
</dbReference>
<evidence type="ECO:0000256" key="4">
    <source>
        <dbReference type="ARBA" id="ARBA00023136"/>
    </source>
</evidence>
<protein>
    <recommendedName>
        <fullName evidence="5">Sec-independent protein translocase protein TatC</fullName>
    </recommendedName>
</protein>
<feature type="region of interest" description="Disordered" evidence="6">
    <location>
        <begin position="1"/>
        <end position="24"/>
    </location>
</feature>
<keyword evidence="5" id="KW-0813">Transport</keyword>
<keyword evidence="4 5" id="KW-0472">Membrane</keyword>
<feature type="transmembrane region" description="Helical" evidence="5">
    <location>
        <begin position="87"/>
        <end position="104"/>
    </location>
</feature>
<gene>
    <name evidence="5 7" type="primary">tatC</name>
    <name evidence="7" type="ORF">HY076_08255</name>
</gene>
<accession>A0A9D6QPT7</accession>
<feature type="transmembrane region" description="Helical" evidence="5">
    <location>
        <begin position="40"/>
        <end position="59"/>
    </location>
</feature>
<dbReference type="NCBIfam" id="TIGR00945">
    <property type="entry name" value="tatC"/>
    <property type="match status" value="1"/>
</dbReference>
<keyword evidence="3 5" id="KW-1133">Transmembrane helix</keyword>
<comment type="subunit">
    <text evidence="5">Forms a complex with TatA.</text>
</comment>
<dbReference type="Proteomes" id="UP000807850">
    <property type="component" value="Unassembled WGS sequence"/>
</dbReference>
<evidence type="ECO:0000313" key="7">
    <source>
        <dbReference type="EMBL" id="MBI3540249.1"/>
    </source>
</evidence>
<comment type="function">
    <text evidence="5">Part of the twin-arginine translocation (Tat) system that transports large folded proteins containing a characteristic twin-arginine motif in their signal peptide across membranes.</text>
</comment>
<feature type="transmembrane region" description="Helical" evidence="5">
    <location>
        <begin position="172"/>
        <end position="196"/>
    </location>
</feature>
<dbReference type="GO" id="GO:0065002">
    <property type="term" value="P:intracellular protein transmembrane transport"/>
    <property type="evidence" value="ECO:0007669"/>
    <property type="project" value="TreeGrafter"/>
</dbReference>
<feature type="transmembrane region" description="Helical" evidence="5">
    <location>
        <begin position="231"/>
        <end position="253"/>
    </location>
</feature>
<dbReference type="InterPro" id="IPR002033">
    <property type="entry name" value="TatC"/>
</dbReference>
<name>A0A9D6QPT7_UNCEI</name>
<evidence type="ECO:0000256" key="6">
    <source>
        <dbReference type="SAM" id="MobiDB-lite"/>
    </source>
</evidence>
<proteinExistence type="inferred from homology"/>
<keyword evidence="5" id="KW-0653">Protein transport</keyword>
<evidence type="ECO:0000256" key="1">
    <source>
        <dbReference type="ARBA" id="ARBA00004141"/>
    </source>
</evidence>
<dbReference type="GO" id="GO:0009977">
    <property type="term" value="F:proton motive force dependent protein transmembrane transporter activity"/>
    <property type="evidence" value="ECO:0007669"/>
    <property type="project" value="TreeGrafter"/>
</dbReference>
<evidence type="ECO:0000256" key="5">
    <source>
        <dbReference type="HAMAP-Rule" id="MF_00902"/>
    </source>
</evidence>
<evidence type="ECO:0000313" key="8">
    <source>
        <dbReference type="Proteomes" id="UP000807850"/>
    </source>
</evidence>
<dbReference type="GO" id="GO:0043953">
    <property type="term" value="P:protein transport by the Tat complex"/>
    <property type="evidence" value="ECO:0007669"/>
    <property type="project" value="UniProtKB-UniRule"/>
</dbReference>